<accession>A0A8T2VL70</accession>
<feature type="region of interest" description="Disordered" evidence="1">
    <location>
        <begin position="251"/>
        <end position="270"/>
    </location>
</feature>
<dbReference type="InterPro" id="IPR001005">
    <property type="entry name" value="SANT/Myb"/>
</dbReference>
<dbReference type="Proteomes" id="UP000825935">
    <property type="component" value="Chromosome 1"/>
</dbReference>
<evidence type="ECO:0000259" key="2">
    <source>
        <dbReference type="PROSITE" id="PS50090"/>
    </source>
</evidence>
<dbReference type="InterPro" id="IPR044822">
    <property type="entry name" value="Myb_DNA-bind_4"/>
</dbReference>
<keyword evidence="4" id="KW-1185">Reference proteome</keyword>
<evidence type="ECO:0000256" key="1">
    <source>
        <dbReference type="SAM" id="MobiDB-lite"/>
    </source>
</evidence>
<protein>
    <recommendedName>
        <fullName evidence="2">Myb-like domain-containing protein</fullName>
    </recommendedName>
</protein>
<evidence type="ECO:0000313" key="3">
    <source>
        <dbReference type="EMBL" id="KAH7447828.1"/>
    </source>
</evidence>
<organism evidence="3 4">
    <name type="scientific">Ceratopteris richardii</name>
    <name type="common">Triangle waterfern</name>
    <dbReference type="NCBI Taxonomy" id="49495"/>
    <lineage>
        <taxon>Eukaryota</taxon>
        <taxon>Viridiplantae</taxon>
        <taxon>Streptophyta</taxon>
        <taxon>Embryophyta</taxon>
        <taxon>Tracheophyta</taxon>
        <taxon>Polypodiopsida</taxon>
        <taxon>Polypodiidae</taxon>
        <taxon>Polypodiales</taxon>
        <taxon>Pteridineae</taxon>
        <taxon>Pteridaceae</taxon>
        <taxon>Parkerioideae</taxon>
        <taxon>Ceratopteris</taxon>
    </lineage>
</organism>
<gene>
    <name evidence="3" type="ORF">KP509_01G123200</name>
</gene>
<dbReference type="Pfam" id="PF13837">
    <property type="entry name" value="Myb_DNA-bind_4"/>
    <property type="match status" value="1"/>
</dbReference>
<proteinExistence type="predicted"/>
<dbReference type="AlphaFoldDB" id="A0A8T2VL70"/>
<comment type="caution">
    <text evidence="3">The sequence shown here is derived from an EMBL/GenBank/DDBJ whole genome shotgun (WGS) entry which is preliminary data.</text>
</comment>
<feature type="domain" description="Myb-like" evidence="2">
    <location>
        <begin position="114"/>
        <end position="181"/>
    </location>
</feature>
<dbReference type="OrthoDB" id="1910761at2759"/>
<dbReference type="EMBL" id="CM035406">
    <property type="protein sequence ID" value="KAH7447828.1"/>
    <property type="molecule type" value="Genomic_DNA"/>
</dbReference>
<name>A0A8T2VL70_CERRI</name>
<dbReference type="PROSITE" id="PS50090">
    <property type="entry name" value="MYB_LIKE"/>
    <property type="match status" value="1"/>
</dbReference>
<dbReference type="OMA" id="HANSEHG"/>
<evidence type="ECO:0000313" key="4">
    <source>
        <dbReference type="Proteomes" id="UP000825935"/>
    </source>
</evidence>
<dbReference type="Gene3D" id="1.10.10.60">
    <property type="entry name" value="Homeodomain-like"/>
    <property type="match status" value="1"/>
</dbReference>
<reference evidence="3" key="1">
    <citation type="submission" date="2021-08" db="EMBL/GenBank/DDBJ databases">
        <title>WGS assembly of Ceratopteris richardii.</title>
        <authorList>
            <person name="Marchant D.B."/>
            <person name="Chen G."/>
            <person name="Jenkins J."/>
            <person name="Shu S."/>
            <person name="Leebens-Mack J."/>
            <person name="Grimwood J."/>
            <person name="Schmutz J."/>
            <person name="Soltis P."/>
            <person name="Soltis D."/>
            <person name="Chen Z.-H."/>
        </authorList>
    </citation>
    <scope>NUCLEOTIDE SEQUENCE</scope>
    <source>
        <strain evidence="3">Whitten #5841</strain>
        <tissue evidence="3">Leaf</tissue>
    </source>
</reference>
<sequence>MTEQPSATPGLPSPGQPQHVLHLEALREAPPSSQGDPVAHEVALSPHPLSVLPHEEQALQIDHASSTLAFAPDNAEVCCRATRSSFPLSHQVQDGETTVELSKGVENMIGNINDKHFRGGAWKDDWVVSLIHLRGSMDEEFLKPQKPGIDMWSRVSSQLAEAHEDFDKNSESCRKKWQRIYKSFKDDKALLAAPGNGNEKYLTCKWFDLVEHYMHNHVDRNGNAFGMDDQLPLLPAPVGMVADPHFANAVGTESSDQYRPNAKRARKDQKVKESLSQMVETWRESLEVLRDSEVKRVEILQTLSNTMAGLLDVLRK</sequence>